<gene>
    <name evidence="2" type="ORF">L2A60_12935</name>
</gene>
<accession>A0ABS9DXV9</accession>
<dbReference type="EMBL" id="JAKGBZ010000026">
    <property type="protein sequence ID" value="MCF3947582.1"/>
    <property type="molecule type" value="Genomic_DNA"/>
</dbReference>
<dbReference type="PANTHER" id="PTHR30203">
    <property type="entry name" value="OUTER MEMBRANE CATION EFFLUX PROTEIN"/>
    <property type="match status" value="1"/>
</dbReference>
<evidence type="ECO:0000256" key="1">
    <source>
        <dbReference type="ARBA" id="ARBA00007613"/>
    </source>
</evidence>
<dbReference type="Gene3D" id="1.20.1600.10">
    <property type="entry name" value="Outer membrane efflux proteins (OEP)"/>
    <property type="match status" value="1"/>
</dbReference>
<organism evidence="2 3">
    <name type="scientific">Acidiphilium iwatense</name>
    <dbReference type="NCBI Taxonomy" id="768198"/>
    <lineage>
        <taxon>Bacteria</taxon>
        <taxon>Pseudomonadati</taxon>
        <taxon>Pseudomonadota</taxon>
        <taxon>Alphaproteobacteria</taxon>
        <taxon>Acetobacterales</taxon>
        <taxon>Acidocellaceae</taxon>
        <taxon>Acidiphilium</taxon>
    </lineage>
</organism>
<comment type="similarity">
    <text evidence="1">Belongs to the outer membrane factor (OMF) (TC 1.B.17) family.</text>
</comment>
<evidence type="ECO:0000313" key="3">
    <source>
        <dbReference type="Proteomes" id="UP001521209"/>
    </source>
</evidence>
<evidence type="ECO:0000313" key="2">
    <source>
        <dbReference type="EMBL" id="MCF3947582.1"/>
    </source>
</evidence>
<sequence length="453" mass="46632">MIFRNPTNPFIPSAILLAAAMTLAGCASYRARPLSLAPPLRIDLASLDRTPQGGRVIDATRPLSPQALAALAVLNDPALAAARAQIGIGRAQIFAAGLLPDPNIQGGFGALLGGPGTAPSISGALAQDLASLITRGARLHAARARAAETGANVMWQEWQVASQAETLAVSLWADRRSLATLDAARSTLRGLVATSRQAVASGNLAIDQASAAQASLASLDTAHDAVAQQEQTDHAALAALLGVTPNTPIPLARPRIPRLPHGVTRNLVVTLARRRPDLIALRYGYRAADADLRAAILAQFPLLSLSVNGGSDTSRVASLGPTISLNLPIFNGNRGNIAVAKATRRQLDAAFTAALGVAQGQTDSAEQALALLGAERRAAKARLVSAATAAHAARRAYRAGLIDARIETDLIDQAATRQTELIALDQKNAAGRIALASLLGAGLPVVSHTGGAP</sequence>
<name>A0ABS9DXV9_9PROT</name>
<reference evidence="2 3" key="1">
    <citation type="submission" date="2022-01" db="EMBL/GenBank/DDBJ databases">
        <authorList>
            <person name="Won M."/>
            <person name="Kim S.-J."/>
            <person name="Kwon S.-W."/>
        </authorList>
    </citation>
    <scope>NUCLEOTIDE SEQUENCE [LARGE SCALE GENOMIC DNA]</scope>
    <source>
        <strain evidence="2 3">KCTC 23505</strain>
    </source>
</reference>
<dbReference type="RefSeq" id="WP_235704833.1">
    <property type="nucleotide sequence ID" value="NZ_JAKGBZ010000026.1"/>
</dbReference>
<dbReference type="Pfam" id="PF02321">
    <property type="entry name" value="OEP"/>
    <property type="match status" value="1"/>
</dbReference>
<dbReference type="InterPro" id="IPR003423">
    <property type="entry name" value="OMP_efflux"/>
</dbReference>
<proteinExistence type="inferred from homology"/>
<dbReference type="Proteomes" id="UP001521209">
    <property type="component" value="Unassembled WGS sequence"/>
</dbReference>
<dbReference type="PROSITE" id="PS51257">
    <property type="entry name" value="PROKAR_LIPOPROTEIN"/>
    <property type="match status" value="1"/>
</dbReference>
<dbReference type="SUPFAM" id="SSF56954">
    <property type="entry name" value="Outer membrane efflux proteins (OEP)"/>
    <property type="match status" value="1"/>
</dbReference>
<keyword evidence="3" id="KW-1185">Reference proteome</keyword>
<protein>
    <submittedName>
        <fullName evidence="2">TolC family protein</fullName>
    </submittedName>
</protein>
<dbReference type="PANTHER" id="PTHR30203:SF23">
    <property type="entry name" value="OUTER MEMBRANE EFFLUX PROTEIN"/>
    <property type="match status" value="1"/>
</dbReference>
<dbReference type="InterPro" id="IPR010131">
    <property type="entry name" value="MdtP/NodT-like"/>
</dbReference>
<comment type="caution">
    <text evidence="2">The sequence shown here is derived from an EMBL/GenBank/DDBJ whole genome shotgun (WGS) entry which is preliminary data.</text>
</comment>